<keyword evidence="2" id="KW-0812">Transmembrane</keyword>
<organism evidence="3 6">
    <name type="scientific">Orbilia oligospora</name>
    <name type="common">Nematode-trapping fungus</name>
    <name type="synonym">Arthrobotrys oligospora</name>
    <dbReference type="NCBI Taxonomy" id="2813651"/>
    <lineage>
        <taxon>Eukaryota</taxon>
        <taxon>Fungi</taxon>
        <taxon>Dikarya</taxon>
        <taxon>Ascomycota</taxon>
        <taxon>Pezizomycotina</taxon>
        <taxon>Orbiliomycetes</taxon>
        <taxon>Orbiliales</taxon>
        <taxon>Orbiliaceae</taxon>
        <taxon>Orbilia</taxon>
    </lineage>
</organism>
<dbReference type="AlphaFoldDB" id="A0A6G1M885"/>
<keyword evidence="2" id="KW-0472">Membrane</keyword>
<sequence>MAVNPLLQTSPTPSDARRCSGNQADISDAQVAYQAYCSVYLSNVGITTDSGTGGGVTGGGGGRSGDQIATKTVAAGTTTVTVGQVTSFVTRVSTIRDPTAESGTSQGNGSTSGGLNTTAQISLGVGLGIGIPALGLLAYITYLLLKQREREVQEKNGNMAFRPGGIVEEVAKHN</sequence>
<evidence type="ECO:0000256" key="1">
    <source>
        <dbReference type="SAM" id="MobiDB-lite"/>
    </source>
</evidence>
<reference evidence="3 5" key="1">
    <citation type="submission" date="2019-06" db="EMBL/GenBank/DDBJ databases">
        <authorList>
            <person name="Palmer J.M."/>
        </authorList>
    </citation>
    <scope>NUCLEOTIDE SEQUENCE</scope>
    <source>
        <strain evidence="4 5">TWF191</strain>
        <strain evidence="3">TWF679</strain>
    </source>
</reference>
<protein>
    <recommendedName>
        <fullName evidence="7">Mid2 domain-containing protein</fullName>
    </recommendedName>
</protein>
<evidence type="ECO:0000313" key="3">
    <source>
        <dbReference type="EMBL" id="KAF3214526.1"/>
    </source>
</evidence>
<feature type="transmembrane region" description="Helical" evidence="2">
    <location>
        <begin position="121"/>
        <end position="145"/>
    </location>
</feature>
<comment type="caution">
    <text evidence="3">The sequence shown here is derived from an EMBL/GenBank/DDBJ whole genome shotgun (WGS) entry which is preliminary data.</text>
</comment>
<name>A0A6G1M885_ORBOL</name>
<accession>A0A6G1M885</accession>
<evidence type="ECO:0000313" key="5">
    <source>
        <dbReference type="Proteomes" id="UP000483672"/>
    </source>
</evidence>
<dbReference type="Proteomes" id="UP000614610">
    <property type="component" value="Unassembled WGS sequence"/>
</dbReference>
<evidence type="ECO:0008006" key="7">
    <source>
        <dbReference type="Google" id="ProtNLM"/>
    </source>
</evidence>
<feature type="compositionally biased region" description="Polar residues" evidence="1">
    <location>
        <begin position="1"/>
        <end position="13"/>
    </location>
</feature>
<evidence type="ECO:0000313" key="4">
    <source>
        <dbReference type="EMBL" id="KAF3225173.1"/>
    </source>
</evidence>
<proteinExistence type="predicted"/>
<feature type="region of interest" description="Disordered" evidence="1">
    <location>
        <begin position="1"/>
        <end position="21"/>
    </location>
</feature>
<evidence type="ECO:0000313" key="6">
    <source>
        <dbReference type="Proteomes" id="UP000614610"/>
    </source>
</evidence>
<keyword evidence="2" id="KW-1133">Transmembrane helix</keyword>
<dbReference type="OrthoDB" id="5429759at2759"/>
<dbReference type="EMBL" id="WIWT01000022">
    <property type="protein sequence ID" value="KAF3214526.1"/>
    <property type="molecule type" value="Genomic_DNA"/>
</dbReference>
<dbReference type="Proteomes" id="UP000483672">
    <property type="component" value="Unassembled WGS sequence"/>
</dbReference>
<gene>
    <name evidence="4" type="ORF">TWF191_005463</name>
    <name evidence="3" type="ORF">TWF679_004893</name>
</gene>
<evidence type="ECO:0000256" key="2">
    <source>
        <dbReference type="SAM" id="Phobius"/>
    </source>
</evidence>
<dbReference type="EMBL" id="WIPF01000029">
    <property type="protein sequence ID" value="KAF3225173.1"/>
    <property type="molecule type" value="Genomic_DNA"/>
</dbReference>